<accession>A0A5S5DPN5</accession>
<evidence type="ECO:0000313" key="2">
    <source>
        <dbReference type="EMBL" id="TYP97675.1"/>
    </source>
</evidence>
<dbReference type="Proteomes" id="UP000325105">
    <property type="component" value="Unassembled WGS sequence"/>
</dbReference>
<reference evidence="2 3" key="1">
    <citation type="submission" date="2019-07" db="EMBL/GenBank/DDBJ databases">
        <title>Genomic Encyclopedia of Archaeal and Bacterial Type Strains, Phase II (KMG-II): from individual species to whole genera.</title>
        <authorList>
            <person name="Goeker M."/>
        </authorList>
    </citation>
    <scope>NUCLEOTIDE SEQUENCE [LARGE SCALE GENOMIC DNA]</scope>
    <source>
        <strain evidence="2 3">DSM 18850</strain>
    </source>
</reference>
<dbReference type="AlphaFoldDB" id="A0A5S5DPN5"/>
<proteinExistence type="predicted"/>
<dbReference type="RefSeq" id="WP_148907332.1">
    <property type="nucleotide sequence ID" value="NZ_VNHX01000002.1"/>
</dbReference>
<organism evidence="2 3">
    <name type="scientific">Sphingobacterium allocomposti</name>
    <dbReference type="NCBI Taxonomy" id="415956"/>
    <lineage>
        <taxon>Bacteria</taxon>
        <taxon>Pseudomonadati</taxon>
        <taxon>Bacteroidota</taxon>
        <taxon>Sphingobacteriia</taxon>
        <taxon>Sphingobacteriales</taxon>
        <taxon>Sphingobacteriaceae</taxon>
        <taxon>Sphingobacterium</taxon>
    </lineage>
</organism>
<dbReference type="EMBL" id="VNHX01000002">
    <property type="protein sequence ID" value="TYP97675.1"/>
    <property type="molecule type" value="Genomic_DNA"/>
</dbReference>
<feature type="signal peptide" evidence="1">
    <location>
        <begin position="1"/>
        <end position="23"/>
    </location>
</feature>
<comment type="caution">
    <text evidence="2">The sequence shown here is derived from an EMBL/GenBank/DDBJ whole genome shotgun (WGS) entry which is preliminary data.</text>
</comment>
<feature type="chain" id="PRO_5024382546" evidence="1">
    <location>
        <begin position="24"/>
        <end position="191"/>
    </location>
</feature>
<sequence length="191" mass="19454">MKNILKSSLAVAAAALLSLSSYAKDNNPAVIQPLTPAKVTAISCGYSYSVTGNVGSPFNPSSFGNVYVTLGNGSASQSSIPSGQLIFTEHANAAVAANGNAELRILTGADICSVTASNWGNATPLSGAVGEDVWYTYENQVATPIPGVVMLVSNDGGNTVWAFTLGSATASIVTQNPLTIQGTVTINVNQL</sequence>
<keyword evidence="1" id="KW-0732">Signal</keyword>
<protein>
    <submittedName>
        <fullName evidence="2">Uncharacterized protein</fullName>
    </submittedName>
</protein>
<evidence type="ECO:0000313" key="3">
    <source>
        <dbReference type="Proteomes" id="UP000325105"/>
    </source>
</evidence>
<evidence type="ECO:0000256" key="1">
    <source>
        <dbReference type="SAM" id="SignalP"/>
    </source>
</evidence>
<gene>
    <name evidence="2" type="ORF">BC792_10297</name>
</gene>
<dbReference type="OrthoDB" id="708721at2"/>
<name>A0A5S5DPN5_9SPHI</name>
<keyword evidence="3" id="KW-1185">Reference proteome</keyword>